<dbReference type="VEuPathDB" id="FungiDB:AMAG_00395"/>
<dbReference type="AlphaFoldDB" id="A0A0L0RWE0"/>
<accession>A0A0L0RWE0</accession>
<feature type="region of interest" description="Disordered" evidence="6">
    <location>
        <begin position="1"/>
        <end position="57"/>
    </location>
</feature>
<reference evidence="7 8" key="1">
    <citation type="submission" date="2009-11" db="EMBL/GenBank/DDBJ databases">
        <title>Annotation of Allomyces macrogynus ATCC 38327.</title>
        <authorList>
            <consortium name="The Broad Institute Genome Sequencing Platform"/>
            <person name="Russ C."/>
            <person name="Cuomo C."/>
            <person name="Burger G."/>
            <person name="Gray M.W."/>
            <person name="Holland P.W.H."/>
            <person name="King N."/>
            <person name="Lang F.B.F."/>
            <person name="Roger A.J."/>
            <person name="Ruiz-Trillo I."/>
            <person name="Young S.K."/>
            <person name="Zeng Q."/>
            <person name="Gargeya S."/>
            <person name="Fitzgerald M."/>
            <person name="Haas B."/>
            <person name="Abouelleil A."/>
            <person name="Alvarado L."/>
            <person name="Arachchi H.M."/>
            <person name="Berlin A."/>
            <person name="Chapman S.B."/>
            <person name="Gearin G."/>
            <person name="Goldberg J."/>
            <person name="Griggs A."/>
            <person name="Gujja S."/>
            <person name="Hansen M."/>
            <person name="Heiman D."/>
            <person name="Howarth C."/>
            <person name="Larimer J."/>
            <person name="Lui A."/>
            <person name="MacDonald P.J.P."/>
            <person name="McCowen C."/>
            <person name="Montmayeur A."/>
            <person name="Murphy C."/>
            <person name="Neiman D."/>
            <person name="Pearson M."/>
            <person name="Priest M."/>
            <person name="Roberts A."/>
            <person name="Saif S."/>
            <person name="Shea T."/>
            <person name="Sisk P."/>
            <person name="Stolte C."/>
            <person name="Sykes S."/>
            <person name="Wortman J."/>
            <person name="Nusbaum C."/>
            <person name="Birren B."/>
        </authorList>
    </citation>
    <scope>NUCLEOTIDE SEQUENCE [LARGE SCALE GENOMIC DNA]</scope>
    <source>
        <strain evidence="7 8">ATCC 38327</strain>
    </source>
</reference>
<dbReference type="Pfam" id="PF14892">
    <property type="entry name" value="PIRC1_2"/>
    <property type="match status" value="1"/>
</dbReference>
<organism evidence="7 8">
    <name type="scientific">Allomyces macrogynus (strain ATCC 38327)</name>
    <name type="common">Allomyces javanicus var. macrogynus</name>
    <dbReference type="NCBI Taxonomy" id="578462"/>
    <lineage>
        <taxon>Eukaryota</taxon>
        <taxon>Fungi</taxon>
        <taxon>Fungi incertae sedis</taxon>
        <taxon>Blastocladiomycota</taxon>
        <taxon>Blastocladiomycetes</taxon>
        <taxon>Blastocladiales</taxon>
        <taxon>Blastocladiaceae</taxon>
        <taxon>Allomyces</taxon>
    </lineage>
</organism>
<name>A0A0L0RWE0_ALLM3</name>
<evidence type="ECO:0000256" key="5">
    <source>
        <dbReference type="ARBA" id="ARBA00023273"/>
    </source>
</evidence>
<protein>
    <submittedName>
        <fullName evidence="7">Uncharacterized protein</fullName>
    </submittedName>
</protein>
<sequence length="111" mass="11399">MSNAANKAPPSLAVAGAPVPANSAAAAPSAPSSVESGPGKKGAEEIQPPASFVGPVMPKVQHPLFTTTANDYGSTPASNFPGRYTVSQKFTEHLSRSGLYRNYSLNTKISP</sequence>
<keyword evidence="5" id="KW-0966">Cell projection</keyword>
<keyword evidence="4" id="KW-0206">Cytoskeleton</keyword>
<evidence type="ECO:0000256" key="6">
    <source>
        <dbReference type="SAM" id="MobiDB-lite"/>
    </source>
</evidence>
<evidence type="ECO:0000256" key="2">
    <source>
        <dbReference type="ARBA" id="ARBA00004245"/>
    </source>
</evidence>
<feature type="compositionally biased region" description="Low complexity" evidence="6">
    <location>
        <begin position="13"/>
        <end position="37"/>
    </location>
</feature>
<dbReference type="Proteomes" id="UP000054350">
    <property type="component" value="Unassembled WGS sequence"/>
</dbReference>
<evidence type="ECO:0000256" key="4">
    <source>
        <dbReference type="ARBA" id="ARBA00023212"/>
    </source>
</evidence>
<evidence type="ECO:0000256" key="1">
    <source>
        <dbReference type="ARBA" id="ARBA00004138"/>
    </source>
</evidence>
<comment type="subcellular location">
    <subcellularLocation>
        <location evidence="1">Cell projection</location>
        <location evidence="1">Cilium</location>
    </subcellularLocation>
    <subcellularLocation>
        <location evidence="2">Cytoplasm</location>
        <location evidence="2">Cytoskeleton</location>
    </subcellularLocation>
</comment>
<evidence type="ECO:0000313" key="7">
    <source>
        <dbReference type="EMBL" id="KNE54420.1"/>
    </source>
</evidence>
<keyword evidence="8" id="KW-1185">Reference proteome</keyword>
<evidence type="ECO:0000256" key="3">
    <source>
        <dbReference type="ARBA" id="ARBA00022490"/>
    </source>
</evidence>
<dbReference type="GO" id="GO:0005879">
    <property type="term" value="C:axonemal microtubule"/>
    <property type="evidence" value="ECO:0007669"/>
    <property type="project" value="InterPro"/>
</dbReference>
<evidence type="ECO:0000313" key="8">
    <source>
        <dbReference type="Proteomes" id="UP000054350"/>
    </source>
</evidence>
<dbReference type="InterPro" id="IPR026507">
    <property type="entry name" value="PIRC1/2"/>
</dbReference>
<gene>
    <name evidence="7" type="ORF">AMAG_00395</name>
</gene>
<keyword evidence="3" id="KW-0963">Cytoplasm</keyword>
<dbReference type="OrthoDB" id="546383at2759"/>
<dbReference type="GO" id="GO:0035082">
    <property type="term" value="P:axoneme assembly"/>
    <property type="evidence" value="ECO:0007669"/>
    <property type="project" value="InterPro"/>
</dbReference>
<proteinExistence type="predicted"/>
<dbReference type="EMBL" id="GG745328">
    <property type="protein sequence ID" value="KNE54420.1"/>
    <property type="molecule type" value="Genomic_DNA"/>
</dbReference>
<reference evidence="8" key="2">
    <citation type="submission" date="2009-11" db="EMBL/GenBank/DDBJ databases">
        <title>The Genome Sequence of Allomyces macrogynus strain ATCC 38327.</title>
        <authorList>
            <consortium name="The Broad Institute Genome Sequencing Platform"/>
            <person name="Russ C."/>
            <person name="Cuomo C."/>
            <person name="Shea T."/>
            <person name="Young S.K."/>
            <person name="Zeng Q."/>
            <person name="Koehrsen M."/>
            <person name="Haas B."/>
            <person name="Borodovsky M."/>
            <person name="Guigo R."/>
            <person name="Alvarado L."/>
            <person name="Berlin A."/>
            <person name="Borenstein D."/>
            <person name="Chen Z."/>
            <person name="Engels R."/>
            <person name="Freedman E."/>
            <person name="Gellesch M."/>
            <person name="Goldberg J."/>
            <person name="Griggs A."/>
            <person name="Gujja S."/>
            <person name="Heiman D."/>
            <person name="Hepburn T."/>
            <person name="Howarth C."/>
            <person name="Jen D."/>
            <person name="Larson L."/>
            <person name="Lewis B."/>
            <person name="Mehta T."/>
            <person name="Park D."/>
            <person name="Pearson M."/>
            <person name="Roberts A."/>
            <person name="Saif S."/>
            <person name="Shenoy N."/>
            <person name="Sisk P."/>
            <person name="Stolte C."/>
            <person name="Sykes S."/>
            <person name="Walk T."/>
            <person name="White J."/>
            <person name="Yandava C."/>
            <person name="Burger G."/>
            <person name="Gray M.W."/>
            <person name="Holland P.W.H."/>
            <person name="King N."/>
            <person name="Lang F.B.F."/>
            <person name="Roger A.J."/>
            <person name="Ruiz-Trillo I."/>
            <person name="Lander E."/>
            <person name="Nusbaum C."/>
        </authorList>
    </citation>
    <scope>NUCLEOTIDE SEQUENCE [LARGE SCALE GENOMIC DNA]</scope>
    <source>
        <strain evidence="8">ATCC 38327</strain>
    </source>
</reference>